<comment type="caution">
    <text evidence="1">The sequence shown here is derived from an EMBL/GenBank/DDBJ whole genome shotgun (WGS) entry which is preliminary data.</text>
</comment>
<dbReference type="EMBL" id="JAWDGP010006781">
    <property type="protein sequence ID" value="KAK3735558.1"/>
    <property type="molecule type" value="Genomic_DNA"/>
</dbReference>
<dbReference type="Proteomes" id="UP001283361">
    <property type="component" value="Unassembled WGS sequence"/>
</dbReference>
<accession>A0AAE1CTQ9</accession>
<reference evidence="1" key="1">
    <citation type="journal article" date="2023" name="G3 (Bethesda)">
        <title>A reference genome for the long-term kleptoplast-retaining sea slug Elysia crispata morphotype clarki.</title>
        <authorList>
            <person name="Eastman K.E."/>
            <person name="Pendleton A.L."/>
            <person name="Shaikh M.A."/>
            <person name="Suttiyut T."/>
            <person name="Ogas R."/>
            <person name="Tomko P."/>
            <person name="Gavelis G."/>
            <person name="Widhalm J.R."/>
            <person name="Wisecaver J.H."/>
        </authorList>
    </citation>
    <scope>NUCLEOTIDE SEQUENCE</scope>
    <source>
        <strain evidence="1">ECLA1</strain>
    </source>
</reference>
<keyword evidence="2" id="KW-1185">Reference proteome</keyword>
<gene>
    <name evidence="1" type="ORF">RRG08_054131</name>
</gene>
<organism evidence="1 2">
    <name type="scientific">Elysia crispata</name>
    <name type="common">lettuce slug</name>
    <dbReference type="NCBI Taxonomy" id="231223"/>
    <lineage>
        <taxon>Eukaryota</taxon>
        <taxon>Metazoa</taxon>
        <taxon>Spiralia</taxon>
        <taxon>Lophotrochozoa</taxon>
        <taxon>Mollusca</taxon>
        <taxon>Gastropoda</taxon>
        <taxon>Heterobranchia</taxon>
        <taxon>Euthyneura</taxon>
        <taxon>Panpulmonata</taxon>
        <taxon>Sacoglossa</taxon>
        <taxon>Placobranchoidea</taxon>
        <taxon>Plakobranchidae</taxon>
        <taxon>Elysia</taxon>
    </lineage>
</organism>
<proteinExistence type="predicted"/>
<dbReference type="AlphaFoldDB" id="A0AAE1CTQ9"/>
<sequence>MSRYFHDTKHQTTENIRKKPVSQICLRAQLPATERGLKSRLFKALGFESSHIEPRKDSSILFKFPNSSKNGIQVDHSSIIPPPSTFTKKPNQQPDIFKPVKKTLGFVAI</sequence>
<evidence type="ECO:0000313" key="1">
    <source>
        <dbReference type="EMBL" id="KAK3735558.1"/>
    </source>
</evidence>
<protein>
    <submittedName>
        <fullName evidence="1">Uncharacterized protein</fullName>
    </submittedName>
</protein>
<name>A0AAE1CTQ9_9GAST</name>
<evidence type="ECO:0000313" key="2">
    <source>
        <dbReference type="Proteomes" id="UP001283361"/>
    </source>
</evidence>